<reference evidence="8 9" key="1">
    <citation type="submission" date="2018-06" db="EMBL/GenBank/DDBJ databases">
        <title>Lujinxingia sediminis gen. nov. sp. nov., a new facultative anaerobic member of the class Deltaproteobacteria, and proposal of Lujinxingaceae fam. nov.</title>
        <authorList>
            <person name="Guo L.-Y."/>
            <person name="Li C.-M."/>
            <person name="Wang S."/>
            <person name="Du Z.-J."/>
        </authorList>
    </citation>
    <scope>NUCLEOTIDE SEQUENCE [LARGE SCALE GENOMIC DNA]</scope>
    <source>
        <strain evidence="8 9">FA350</strain>
    </source>
</reference>
<dbReference type="PANTHER" id="PTHR34218">
    <property type="entry name" value="PEPTIDASE S45 PENICILLIN AMIDASE"/>
    <property type="match status" value="1"/>
</dbReference>
<dbReference type="Proteomes" id="UP000249799">
    <property type="component" value="Chromosome"/>
</dbReference>
<feature type="binding site" evidence="6">
    <location>
        <position position="396"/>
    </location>
    <ligand>
        <name>Ca(2+)</name>
        <dbReference type="ChEBI" id="CHEBI:29108"/>
    </ligand>
</feature>
<protein>
    <submittedName>
        <fullName evidence="8">Uncharacterized protein</fullName>
    </submittedName>
</protein>
<feature type="region of interest" description="Disordered" evidence="7">
    <location>
        <begin position="38"/>
        <end position="58"/>
    </location>
</feature>
<keyword evidence="3" id="KW-0378">Hydrolase</keyword>
<keyword evidence="4" id="KW-0865">Zymogen</keyword>
<feature type="binding site" evidence="6">
    <location>
        <position position="578"/>
    </location>
    <ligand>
        <name>Ca(2+)</name>
        <dbReference type="ChEBI" id="CHEBI:29108"/>
    </ligand>
</feature>
<evidence type="ECO:0000256" key="2">
    <source>
        <dbReference type="ARBA" id="ARBA00022729"/>
    </source>
</evidence>
<dbReference type="InterPro" id="IPR043147">
    <property type="entry name" value="Penicillin_amidase_A-knob"/>
</dbReference>
<keyword evidence="6" id="KW-0479">Metal-binding</keyword>
<keyword evidence="2" id="KW-0732">Signal</keyword>
<dbReference type="SUPFAM" id="SSF56235">
    <property type="entry name" value="N-terminal nucleophile aminohydrolases (Ntn hydrolases)"/>
    <property type="match status" value="1"/>
</dbReference>
<keyword evidence="6" id="KW-0106">Calcium</keyword>
<dbReference type="RefSeq" id="WP_111331713.1">
    <property type="nucleotide sequence ID" value="NZ_CP030032.1"/>
</dbReference>
<evidence type="ECO:0000256" key="1">
    <source>
        <dbReference type="ARBA" id="ARBA00006586"/>
    </source>
</evidence>
<dbReference type="InterPro" id="IPR014395">
    <property type="entry name" value="Pen/GL7ACA/AHL_acylase"/>
</dbReference>
<dbReference type="GO" id="GO:0017000">
    <property type="term" value="P:antibiotic biosynthetic process"/>
    <property type="evidence" value="ECO:0007669"/>
    <property type="project" value="InterPro"/>
</dbReference>
<evidence type="ECO:0000313" key="9">
    <source>
        <dbReference type="Proteomes" id="UP000249799"/>
    </source>
</evidence>
<comment type="similarity">
    <text evidence="1">Belongs to the peptidase S45 family.</text>
</comment>
<dbReference type="OrthoDB" id="9760084at2"/>
<dbReference type="InterPro" id="IPR043146">
    <property type="entry name" value="Penicillin_amidase_N_B-knob"/>
</dbReference>
<dbReference type="InterPro" id="IPR029055">
    <property type="entry name" value="Ntn_hydrolases_N"/>
</dbReference>
<keyword evidence="9" id="KW-1185">Reference proteome</keyword>
<gene>
    <name evidence="8" type="ORF">DN745_02075</name>
</gene>
<feature type="active site" description="Nucleophile" evidence="5">
    <location>
        <position position="319"/>
    </location>
</feature>
<evidence type="ECO:0000256" key="4">
    <source>
        <dbReference type="ARBA" id="ARBA00023145"/>
    </source>
</evidence>
<sequence length="929" mass="101055">MADYQRKLRKSWRWNAALAAVLSMGLFVGCSDDDDKKADNNQVQTDAGHDDGISDDAGDVTEITGVQIPGLSAPVKVQFDAQGVLHIDCMTDQDCYAAQGYFHAGARFFEMDLIRRQTRGQISELIGGLGVSMDKQFRQLNTTAEGVPLEQAYYDATGDSAKEMLNAYAAGVNAWLADMRAKKNDATLTAEYDHPLLTGVEIRDWEPQDTIALYLQLAYQLSETASDDLFRGEMATLLSPEVAADIFTVKPGVASDIIQASETPSNLLKTDLSKPQNLEAMRQAQARLAPAASVMAKARERLAEHHSFVFGPKNGEDGSNNWVLAPALTKNGGALLANDPHLSLNTPAIWYYVELDSKTNGNGNLHVVGASIPAVPGVIVGHNEEIAWGVTTARMDLADAYIETLSADGKSVIFNGNEVEIIEKDFTFKVKGAADETHTFEYVPHHGPIIERDDDNNVAVSIRWVLQEPGNDLDFIEQLMTSTTTQGAMDSLAPVRAINQNWVIMDLEGNIGWNPKVAIPNRPWASSAMPNWLPLPGDGSAEWDGYLAAADSPSLYNPASKFIATANNDMDGSYTDGDSTNDGHSPWQTTPAAGHRHKRIVDLIVEGGNEHTVETMTEIQADTYIIHGEVLVPHFLDIANNAAPLDAKSQSVVDALANWEYTCPTGLVGEGLEGKGPKTATNSTDPFETKESMGCAAFHVMLPYLTAAIFDDEVNENVPGGQDSNFDVLANWSQLQSALLYVFDDPSQLNKGEDYFDNVKTTGVVETREDIVLENLANTADRLNALFSTLVDKPAGQVVPDDWRWGRIHTVKLVSLVSMGGFTIAEVGPFINDGGLYSVDVANPMGRGGDFNGSFRHPHGASLRAIYEVTEDGIKGVFQLPGGQDHHQDSPFYNSLLDDWLLNKNNPLLFERAEVDQAAVETIMVNPTP</sequence>
<name>A0A2Z4FGT8_9DELT</name>
<dbReference type="AlphaFoldDB" id="A0A2Z4FGT8"/>
<proteinExistence type="inferred from homology"/>
<dbReference type="CDD" id="cd03747">
    <property type="entry name" value="Ntn_PGA_like"/>
    <property type="match status" value="1"/>
</dbReference>
<evidence type="ECO:0000256" key="7">
    <source>
        <dbReference type="SAM" id="MobiDB-lite"/>
    </source>
</evidence>
<dbReference type="PANTHER" id="PTHR34218:SF3">
    <property type="entry name" value="ACYL-HOMOSERINE LACTONE ACYLASE PVDQ"/>
    <property type="match status" value="1"/>
</dbReference>
<accession>A0A2Z4FGT8</accession>
<dbReference type="Gene3D" id="1.10.1400.10">
    <property type="match status" value="2"/>
</dbReference>
<dbReference type="EMBL" id="CP030032">
    <property type="protein sequence ID" value="AWV88187.1"/>
    <property type="molecule type" value="Genomic_DNA"/>
</dbReference>
<dbReference type="KEGG" id="bsed:DN745_02075"/>
<evidence type="ECO:0000256" key="6">
    <source>
        <dbReference type="PIRSR" id="PIRSR001227-2"/>
    </source>
</evidence>
<evidence type="ECO:0000256" key="5">
    <source>
        <dbReference type="PIRSR" id="PIRSR001227-1"/>
    </source>
</evidence>
<dbReference type="GO" id="GO:0046872">
    <property type="term" value="F:metal ion binding"/>
    <property type="evidence" value="ECO:0007669"/>
    <property type="project" value="UniProtKB-KW"/>
</dbReference>
<dbReference type="PROSITE" id="PS51257">
    <property type="entry name" value="PROKAR_LIPOPROTEIN"/>
    <property type="match status" value="1"/>
</dbReference>
<evidence type="ECO:0000313" key="8">
    <source>
        <dbReference type="EMBL" id="AWV88187.1"/>
    </source>
</evidence>
<comment type="cofactor">
    <cofactor evidence="6">
        <name>Ca(2+)</name>
        <dbReference type="ChEBI" id="CHEBI:29108"/>
    </cofactor>
    <text evidence="6">Binds 1 Ca(2+) ion per dimer.</text>
</comment>
<dbReference type="PIRSF" id="PIRSF001227">
    <property type="entry name" value="Pen_acylase"/>
    <property type="match status" value="1"/>
</dbReference>
<evidence type="ECO:0000256" key="3">
    <source>
        <dbReference type="ARBA" id="ARBA00022801"/>
    </source>
</evidence>
<dbReference type="GO" id="GO:0016811">
    <property type="term" value="F:hydrolase activity, acting on carbon-nitrogen (but not peptide) bonds, in linear amides"/>
    <property type="evidence" value="ECO:0007669"/>
    <property type="project" value="InterPro"/>
</dbReference>
<dbReference type="InterPro" id="IPR002692">
    <property type="entry name" value="S45"/>
</dbReference>
<dbReference type="Gene3D" id="2.30.120.10">
    <property type="match status" value="1"/>
</dbReference>
<organism evidence="8 9">
    <name type="scientific">Bradymonas sediminis</name>
    <dbReference type="NCBI Taxonomy" id="1548548"/>
    <lineage>
        <taxon>Bacteria</taxon>
        <taxon>Deltaproteobacteria</taxon>
        <taxon>Bradymonadales</taxon>
        <taxon>Bradymonadaceae</taxon>
        <taxon>Bradymonas</taxon>
    </lineage>
</organism>
<dbReference type="Gene3D" id="3.60.20.10">
    <property type="entry name" value="Glutamine Phosphoribosylpyrophosphate, subunit 1, domain 1"/>
    <property type="match status" value="2"/>
</dbReference>
<dbReference type="InterPro" id="IPR023343">
    <property type="entry name" value="Penicillin_amidase_dom1"/>
</dbReference>
<dbReference type="Gene3D" id="1.10.439.10">
    <property type="entry name" value="Penicillin Amidohydrolase, domain 1"/>
    <property type="match status" value="1"/>
</dbReference>
<dbReference type="Pfam" id="PF01804">
    <property type="entry name" value="Penicil_amidase"/>
    <property type="match status" value="1"/>
</dbReference>
<feature type="binding site" evidence="6">
    <location>
        <position position="399"/>
    </location>
    <ligand>
        <name>Ca(2+)</name>
        <dbReference type="ChEBI" id="CHEBI:29108"/>
    </ligand>
</feature>